<protein>
    <submittedName>
        <fullName evidence="1">Uncharacterized protein</fullName>
    </submittedName>
</protein>
<dbReference type="EMBL" id="CM039430">
    <property type="protein sequence ID" value="KAI4344978.1"/>
    <property type="molecule type" value="Genomic_DNA"/>
</dbReference>
<keyword evidence="2" id="KW-1185">Reference proteome</keyword>
<evidence type="ECO:0000313" key="1">
    <source>
        <dbReference type="EMBL" id="KAI4344978.1"/>
    </source>
</evidence>
<comment type="caution">
    <text evidence="1">The sequence shown here is derived from an EMBL/GenBank/DDBJ whole genome shotgun (WGS) entry which is preliminary data.</text>
</comment>
<gene>
    <name evidence="1" type="ORF">L6164_012148</name>
</gene>
<name>A0ACB9P8K9_BAUVA</name>
<proteinExistence type="predicted"/>
<accession>A0ACB9P8K9</accession>
<dbReference type="Proteomes" id="UP000828941">
    <property type="component" value="Chromosome 5"/>
</dbReference>
<organism evidence="1 2">
    <name type="scientific">Bauhinia variegata</name>
    <name type="common">Purple orchid tree</name>
    <name type="synonym">Phanera variegata</name>
    <dbReference type="NCBI Taxonomy" id="167791"/>
    <lineage>
        <taxon>Eukaryota</taxon>
        <taxon>Viridiplantae</taxon>
        <taxon>Streptophyta</taxon>
        <taxon>Embryophyta</taxon>
        <taxon>Tracheophyta</taxon>
        <taxon>Spermatophyta</taxon>
        <taxon>Magnoliopsida</taxon>
        <taxon>eudicotyledons</taxon>
        <taxon>Gunneridae</taxon>
        <taxon>Pentapetalae</taxon>
        <taxon>rosids</taxon>
        <taxon>fabids</taxon>
        <taxon>Fabales</taxon>
        <taxon>Fabaceae</taxon>
        <taxon>Cercidoideae</taxon>
        <taxon>Cercideae</taxon>
        <taxon>Bauhiniinae</taxon>
        <taxon>Bauhinia</taxon>
    </lineage>
</organism>
<reference evidence="1 2" key="1">
    <citation type="journal article" date="2022" name="DNA Res.">
        <title>Chromosomal-level genome assembly of the orchid tree Bauhinia variegata (Leguminosae; Cercidoideae) supports the allotetraploid origin hypothesis of Bauhinia.</title>
        <authorList>
            <person name="Zhong Y."/>
            <person name="Chen Y."/>
            <person name="Zheng D."/>
            <person name="Pang J."/>
            <person name="Liu Y."/>
            <person name="Luo S."/>
            <person name="Meng S."/>
            <person name="Qian L."/>
            <person name="Wei D."/>
            <person name="Dai S."/>
            <person name="Zhou R."/>
        </authorList>
    </citation>
    <scope>NUCLEOTIDE SEQUENCE [LARGE SCALE GENOMIC DNA]</scope>
    <source>
        <strain evidence="1">BV-YZ2020</strain>
    </source>
</reference>
<sequence length="133" mass="15132">MKVFQSSVFCLQPPGDSLTRRSTFDSILAGCIPVFFHPKSAYDQYLWHLPKNGSKYSVLIPEEDVKDNRVLVNETLFRVPESEVLAMRAQVIRLIPRILYANPSSRLKTIEDALDIAVKGIIGRVETIRRESL</sequence>
<evidence type="ECO:0000313" key="2">
    <source>
        <dbReference type="Proteomes" id="UP000828941"/>
    </source>
</evidence>